<feature type="transmembrane region" description="Helical" evidence="6">
    <location>
        <begin position="6"/>
        <end position="32"/>
    </location>
</feature>
<reference evidence="9" key="1">
    <citation type="journal article" date="2019" name="Int. J. Syst. Evol. Microbiol.">
        <title>The Global Catalogue of Microorganisms (GCM) 10K type strain sequencing project: providing services to taxonomists for standard genome sequencing and annotation.</title>
        <authorList>
            <consortium name="The Broad Institute Genomics Platform"/>
            <consortium name="The Broad Institute Genome Sequencing Center for Infectious Disease"/>
            <person name="Wu L."/>
            <person name="Ma J."/>
        </authorList>
    </citation>
    <scope>NUCLEOTIDE SEQUENCE [LARGE SCALE GENOMIC DNA]</scope>
    <source>
        <strain evidence="9">JCM 31037</strain>
    </source>
</reference>
<keyword evidence="5 6" id="KW-0472">Membrane</keyword>
<keyword evidence="9" id="KW-1185">Reference proteome</keyword>
<evidence type="ECO:0000256" key="5">
    <source>
        <dbReference type="ARBA" id="ARBA00023136"/>
    </source>
</evidence>
<dbReference type="Pfam" id="PF02683">
    <property type="entry name" value="DsbD_TM"/>
    <property type="match status" value="1"/>
</dbReference>
<comment type="subcellular location">
    <subcellularLocation>
        <location evidence="1">Membrane</location>
        <topology evidence="1">Multi-pass membrane protein</topology>
    </subcellularLocation>
</comment>
<evidence type="ECO:0000313" key="8">
    <source>
        <dbReference type="EMBL" id="MFD1321648.1"/>
    </source>
</evidence>
<organism evidence="8 9">
    <name type="scientific">Micromonospora sonneratiae</name>
    <dbReference type="NCBI Taxonomy" id="1184706"/>
    <lineage>
        <taxon>Bacteria</taxon>
        <taxon>Bacillati</taxon>
        <taxon>Actinomycetota</taxon>
        <taxon>Actinomycetes</taxon>
        <taxon>Micromonosporales</taxon>
        <taxon>Micromonosporaceae</taxon>
        <taxon>Micromonospora</taxon>
    </lineage>
</organism>
<dbReference type="EMBL" id="JBHTMP010000013">
    <property type="protein sequence ID" value="MFD1321648.1"/>
    <property type="molecule type" value="Genomic_DNA"/>
</dbReference>
<keyword evidence="3 6" id="KW-0812">Transmembrane</keyword>
<feature type="transmembrane region" description="Helical" evidence="6">
    <location>
        <begin position="178"/>
        <end position="199"/>
    </location>
</feature>
<dbReference type="RefSeq" id="WP_377569848.1">
    <property type="nucleotide sequence ID" value="NZ_JBHTMP010000013.1"/>
</dbReference>
<evidence type="ECO:0000256" key="4">
    <source>
        <dbReference type="ARBA" id="ARBA00022989"/>
    </source>
</evidence>
<feature type="transmembrane region" description="Helical" evidence="6">
    <location>
        <begin position="144"/>
        <end position="166"/>
    </location>
</feature>
<evidence type="ECO:0000256" key="6">
    <source>
        <dbReference type="SAM" id="Phobius"/>
    </source>
</evidence>
<sequence length="245" mass="25260">MTGITLPLAVLAGVVSFASPCCLPMVPVFVSYMVGATPEDSPHARRVAFSQALVFVLGFSAVFVALWASIGLIGYVLGDYRDVLRTVGGAVLIVMGLHVAGLIEISALYREVRVPVRAAGGPSASEPSPAAITPSYRRSALMGVAFGAGWTPCIGPILGGIIGLASVTDSVGQGTALLVAYALGLGIPFILVAIGATEVSRRLGWLRRHHTAVSIVSGVLLILTGFLMITNMFGKLSGLAPNFGL</sequence>
<feature type="transmembrane region" description="Helical" evidence="6">
    <location>
        <begin position="83"/>
        <end position="103"/>
    </location>
</feature>
<evidence type="ECO:0000259" key="7">
    <source>
        <dbReference type="Pfam" id="PF02683"/>
    </source>
</evidence>
<feature type="transmembrane region" description="Helical" evidence="6">
    <location>
        <begin position="53"/>
        <end position="77"/>
    </location>
</feature>
<evidence type="ECO:0000256" key="3">
    <source>
        <dbReference type="ARBA" id="ARBA00022692"/>
    </source>
</evidence>
<dbReference type="PANTHER" id="PTHR31272:SF4">
    <property type="entry name" value="CYTOCHROME C-TYPE BIOGENESIS PROTEIN HI_1454-RELATED"/>
    <property type="match status" value="1"/>
</dbReference>
<keyword evidence="4 6" id="KW-1133">Transmembrane helix</keyword>
<protein>
    <submittedName>
        <fullName evidence="8">Cytochrome c biogenesis CcdA family protein</fullName>
    </submittedName>
</protein>
<dbReference type="Proteomes" id="UP001597260">
    <property type="component" value="Unassembled WGS sequence"/>
</dbReference>
<comment type="similarity">
    <text evidence="2">Belongs to the DsbD family.</text>
</comment>
<name>A0ABW3YB42_9ACTN</name>
<dbReference type="InterPro" id="IPR003834">
    <property type="entry name" value="Cyt_c_assmbl_TM_dom"/>
</dbReference>
<accession>A0ABW3YB42</accession>
<dbReference type="InterPro" id="IPR051790">
    <property type="entry name" value="Cytochrome_c-biogenesis_DsbD"/>
</dbReference>
<dbReference type="PANTHER" id="PTHR31272">
    <property type="entry name" value="CYTOCHROME C-TYPE BIOGENESIS PROTEIN HI_1454-RELATED"/>
    <property type="match status" value="1"/>
</dbReference>
<gene>
    <name evidence="8" type="ORF">ACFQ4H_11175</name>
</gene>
<evidence type="ECO:0000256" key="2">
    <source>
        <dbReference type="ARBA" id="ARBA00006143"/>
    </source>
</evidence>
<proteinExistence type="inferred from homology"/>
<feature type="domain" description="Cytochrome C biogenesis protein transmembrane" evidence="7">
    <location>
        <begin position="5"/>
        <end position="231"/>
    </location>
</feature>
<comment type="caution">
    <text evidence="8">The sequence shown here is derived from an EMBL/GenBank/DDBJ whole genome shotgun (WGS) entry which is preliminary data.</text>
</comment>
<evidence type="ECO:0000313" key="9">
    <source>
        <dbReference type="Proteomes" id="UP001597260"/>
    </source>
</evidence>
<feature type="transmembrane region" description="Helical" evidence="6">
    <location>
        <begin position="211"/>
        <end position="233"/>
    </location>
</feature>
<evidence type="ECO:0000256" key="1">
    <source>
        <dbReference type="ARBA" id="ARBA00004141"/>
    </source>
</evidence>